<dbReference type="Proteomes" id="UP000014975">
    <property type="component" value="Unassembled WGS sequence"/>
</dbReference>
<dbReference type="GO" id="GO:0005829">
    <property type="term" value="C:cytosol"/>
    <property type="evidence" value="ECO:0007669"/>
    <property type="project" value="TreeGrafter"/>
</dbReference>
<dbReference type="AlphaFoldDB" id="S7TC53"/>
<proteinExistence type="inferred from homology"/>
<dbReference type="PANTHER" id="PTHR33777:SF1">
    <property type="entry name" value="UPF0045 PROTEIN ECM15"/>
    <property type="match status" value="1"/>
</dbReference>
<gene>
    <name evidence="3" type="ORF">dsat_2561</name>
</gene>
<protein>
    <recommendedName>
        <fullName evidence="2">Thiamine-binding protein domain-containing protein</fullName>
    </recommendedName>
</protein>
<keyword evidence="4" id="KW-1185">Reference proteome</keyword>
<dbReference type="NCBIfam" id="TIGR00106">
    <property type="entry name" value="MTH1187 family thiamine-binding protein"/>
    <property type="match status" value="1"/>
</dbReference>
<dbReference type="SUPFAM" id="SSF89957">
    <property type="entry name" value="MTH1187/YkoF-like"/>
    <property type="match status" value="1"/>
</dbReference>
<dbReference type="eggNOG" id="COG0011">
    <property type="taxonomic scope" value="Bacteria"/>
</dbReference>
<dbReference type="OrthoDB" id="9793516at2"/>
<feature type="domain" description="Thiamine-binding protein" evidence="2">
    <location>
        <begin position="5"/>
        <end position="94"/>
    </location>
</feature>
<comment type="caution">
    <text evidence="3">The sequence shown here is derived from an EMBL/GenBank/DDBJ whole genome shotgun (WGS) entry which is preliminary data.</text>
</comment>
<evidence type="ECO:0000259" key="2">
    <source>
        <dbReference type="Pfam" id="PF01910"/>
    </source>
</evidence>
<dbReference type="RefSeq" id="WP_020886446.1">
    <property type="nucleotide sequence ID" value="NZ_ATHI01000006.1"/>
</dbReference>
<name>S7TC53_9BACT</name>
<dbReference type="Pfam" id="PF01910">
    <property type="entry name" value="Thiamine_BP"/>
    <property type="match status" value="1"/>
</dbReference>
<dbReference type="InterPro" id="IPR051614">
    <property type="entry name" value="UPF0045_domain"/>
</dbReference>
<comment type="similarity">
    <text evidence="1">Belongs to the UPF0045 family.</text>
</comment>
<dbReference type="PATRIC" id="fig|1121439.3.peg.962"/>
<dbReference type="InterPro" id="IPR029756">
    <property type="entry name" value="MTH1187/YkoF-like"/>
</dbReference>
<sequence>MSVLAELSIFPIGAGESVSESVALAVDVIRASGLAHELGPMGTTLEGEWDEVMTVVGRCHEVLRERHPRVYLTLKVDSRQGAGGRLAAKTASVRRLLGDET</sequence>
<accession>S7TC53</accession>
<dbReference type="EMBL" id="ATHI01000006">
    <property type="protein sequence ID" value="EPR34742.1"/>
    <property type="molecule type" value="Genomic_DNA"/>
</dbReference>
<evidence type="ECO:0000256" key="1">
    <source>
        <dbReference type="ARBA" id="ARBA00010272"/>
    </source>
</evidence>
<evidence type="ECO:0000313" key="4">
    <source>
        <dbReference type="Proteomes" id="UP000014975"/>
    </source>
</evidence>
<reference evidence="3 4" key="1">
    <citation type="journal article" date="2013" name="Genome Announc.">
        <title>Draft genome sequences for three mercury-methylating, sulfate-reducing bacteria.</title>
        <authorList>
            <person name="Brown S.D."/>
            <person name="Hurt R.A.Jr."/>
            <person name="Gilmour C.C."/>
            <person name="Elias D.A."/>
        </authorList>
    </citation>
    <scope>NUCLEOTIDE SEQUENCE [LARGE SCALE GENOMIC DNA]</scope>
    <source>
        <strain evidence="3 4">DSM 16529</strain>
    </source>
</reference>
<dbReference type="InterPro" id="IPR002767">
    <property type="entry name" value="Thiamine_BP"/>
</dbReference>
<dbReference type="Gene3D" id="3.30.70.930">
    <property type="match status" value="1"/>
</dbReference>
<dbReference type="PANTHER" id="PTHR33777">
    <property type="entry name" value="UPF0045 PROTEIN ECM15"/>
    <property type="match status" value="1"/>
</dbReference>
<dbReference type="STRING" id="1121439.dsat_2561"/>
<evidence type="ECO:0000313" key="3">
    <source>
        <dbReference type="EMBL" id="EPR34742.1"/>
    </source>
</evidence>
<organism evidence="3 4">
    <name type="scientific">Alkalidesulfovibrio alkalitolerans DSM 16529</name>
    <dbReference type="NCBI Taxonomy" id="1121439"/>
    <lineage>
        <taxon>Bacteria</taxon>
        <taxon>Pseudomonadati</taxon>
        <taxon>Thermodesulfobacteriota</taxon>
        <taxon>Desulfovibrionia</taxon>
        <taxon>Desulfovibrionales</taxon>
        <taxon>Desulfovibrionaceae</taxon>
        <taxon>Alkalidesulfovibrio</taxon>
    </lineage>
</organism>